<dbReference type="AlphaFoldDB" id="A0A9D0Z8F1"/>
<evidence type="ECO:0000256" key="6">
    <source>
        <dbReference type="ARBA" id="ARBA00022723"/>
    </source>
</evidence>
<evidence type="ECO:0000313" key="13">
    <source>
        <dbReference type="Proteomes" id="UP000886887"/>
    </source>
</evidence>
<proteinExistence type="inferred from homology"/>
<evidence type="ECO:0000256" key="1">
    <source>
        <dbReference type="ARBA" id="ARBA00003141"/>
    </source>
</evidence>
<dbReference type="PROSITE" id="PS51918">
    <property type="entry name" value="RADICAL_SAM"/>
    <property type="match status" value="1"/>
</dbReference>
<dbReference type="SFLD" id="SFLDG01066">
    <property type="entry name" value="organic_radical-activating_enz"/>
    <property type="match status" value="1"/>
</dbReference>
<evidence type="ECO:0000256" key="7">
    <source>
        <dbReference type="ARBA" id="ARBA00023002"/>
    </source>
</evidence>
<comment type="function">
    <text evidence="1 10">Activation of pyruvate formate-lyase under anaerobic conditions by generation of an organic free radical, using S-adenosylmethionine and reduced flavodoxin as cosubstrates to produce 5'-deoxy-adenosine.</text>
</comment>
<dbReference type="InterPro" id="IPR001989">
    <property type="entry name" value="Radical_activat_CS"/>
</dbReference>
<dbReference type="GO" id="GO:0005737">
    <property type="term" value="C:cytoplasm"/>
    <property type="evidence" value="ECO:0007669"/>
    <property type="project" value="UniProtKB-SubCell"/>
</dbReference>
<keyword evidence="6 10" id="KW-0479">Metal-binding</keyword>
<reference evidence="12" key="2">
    <citation type="journal article" date="2021" name="PeerJ">
        <title>Extensive microbial diversity within the chicken gut microbiome revealed by metagenomics and culture.</title>
        <authorList>
            <person name="Gilroy R."/>
            <person name="Ravi A."/>
            <person name="Getino M."/>
            <person name="Pursley I."/>
            <person name="Horton D.L."/>
            <person name="Alikhan N.F."/>
            <person name="Baker D."/>
            <person name="Gharbi K."/>
            <person name="Hall N."/>
            <person name="Watson M."/>
            <person name="Adriaenssens E.M."/>
            <person name="Foster-Nyarko E."/>
            <person name="Jarju S."/>
            <person name="Secka A."/>
            <person name="Antonio M."/>
            <person name="Oren A."/>
            <person name="Chaudhuri R.R."/>
            <person name="La Ragione R."/>
            <person name="Hildebrand F."/>
            <person name="Pallen M.J."/>
        </authorList>
    </citation>
    <scope>NUCLEOTIDE SEQUENCE</scope>
    <source>
        <strain evidence="12">ChiSxjej2B14-6234</strain>
    </source>
</reference>
<evidence type="ECO:0000256" key="8">
    <source>
        <dbReference type="ARBA" id="ARBA00023004"/>
    </source>
</evidence>
<dbReference type="GO" id="GO:0051539">
    <property type="term" value="F:4 iron, 4 sulfur cluster binding"/>
    <property type="evidence" value="ECO:0007669"/>
    <property type="project" value="UniProtKB-UniRule"/>
</dbReference>
<dbReference type="InterPro" id="IPR013785">
    <property type="entry name" value="Aldolase_TIM"/>
</dbReference>
<evidence type="ECO:0000256" key="5">
    <source>
        <dbReference type="ARBA" id="ARBA00022691"/>
    </source>
</evidence>
<dbReference type="GO" id="GO:0043365">
    <property type="term" value="F:[formate-C-acetyltransferase]-activating enzyme activity"/>
    <property type="evidence" value="ECO:0007669"/>
    <property type="project" value="UniProtKB-UniRule"/>
</dbReference>
<dbReference type="InterPro" id="IPR034457">
    <property type="entry name" value="Organic_radical-activating"/>
</dbReference>
<evidence type="ECO:0000256" key="3">
    <source>
        <dbReference type="ARBA" id="ARBA00021356"/>
    </source>
</evidence>
<keyword evidence="8 10" id="KW-0408">Iron</keyword>
<evidence type="ECO:0000256" key="9">
    <source>
        <dbReference type="ARBA" id="ARBA00023014"/>
    </source>
</evidence>
<accession>A0A9D0Z8F1</accession>
<keyword evidence="10" id="KW-0963">Cytoplasm</keyword>
<dbReference type="InterPro" id="IPR058240">
    <property type="entry name" value="rSAM_sf"/>
</dbReference>
<dbReference type="EC" id="1.97.1.4" evidence="10"/>
<dbReference type="CDD" id="cd01335">
    <property type="entry name" value="Radical_SAM"/>
    <property type="match status" value="1"/>
</dbReference>
<comment type="caution">
    <text evidence="12">The sequence shown here is derived from an EMBL/GenBank/DDBJ whole genome shotgun (WGS) entry which is preliminary data.</text>
</comment>
<dbReference type="Gene3D" id="3.20.20.70">
    <property type="entry name" value="Aldolase class I"/>
    <property type="match status" value="1"/>
</dbReference>
<dbReference type="SUPFAM" id="SSF102114">
    <property type="entry name" value="Radical SAM enzymes"/>
    <property type="match status" value="1"/>
</dbReference>
<keyword evidence="4 10" id="KW-0004">4Fe-4S</keyword>
<name>A0A9D0Z8F1_9FIRM</name>
<keyword evidence="5 10" id="KW-0949">S-adenosyl-L-methionine</keyword>
<organism evidence="12 13">
    <name type="scientific">Candidatus Onthenecus intestinigallinarum</name>
    <dbReference type="NCBI Taxonomy" id="2840875"/>
    <lineage>
        <taxon>Bacteria</taxon>
        <taxon>Bacillati</taxon>
        <taxon>Bacillota</taxon>
        <taxon>Clostridia</taxon>
        <taxon>Eubacteriales</taxon>
        <taxon>Candidatus Onthenecus</taxon>
    </lineage>
</organism>
<comment type="cofactor">
    <cofactor evidence="10">
        <name>[4Fe-4S] cluster</name>
        <dbReference type="ChEBI" id="CHEBI:49883"/>
    </cofactor>
    <text evidence="10">Binds 1 [4Fe-4S] cluster. The cluster is coordinated with 3 cysteines and an exchangeable S-adenosyl-L-methionine.</text>
</comment>
<dbReference type="EMBL" id="DVFJ01000008">
    <property type="protein sequence ID" value="HIQ71126.1"/>
    <property type="molecule type" value="Genomic_DNA"/>
</dbReference>
<evidence type="ECO:0000313" key="12">
    <source>
        <dbReference type="EMBL" id="HIQ71126.1"/>
    </source>
</evidence>
<dbReference type="PROSITE" id="PS01087">
    <property type="entry name" value="RADICAL_ACTIVATING"/>
    <property type="match status" value="1"/>
</dbReference>
<dbReference type="GO" id="GO:0046872">
    <property type="term" value="F:metal ion binding"/>
    <property type="evidence" value="ECO:0007669"/>
    <property type="project" value="UniProtKB-UniRule"/>
</dbReference>
<evidence type="ECO:0000256" key="4">
    <source>
        <dbReference type="ARBA" id="ARBA00022485"/>
    </source>
</evidence>
<evidence type="ECO:0000256" key="10">
    <source>
        <dbReference type="RuleBase" id="RU362053"/>
    </source>
</evidence>
<dbReference type="SFLD" id="SFLDS00029">
    <property type="entry name" value="Radical_SAM"/>
    <property type="match status" value="1"/>
</dbReference>
<dbReference type="Proteomes" id="UP000886887">
    <property type="component" value="Unassembled WGS sequence"/>
</dbReference>
<keyword evidence="12" id="KW-0670">Pyruvate</keyword>
<comment type="similarity">
    <text evidence="2 10">Belongs to the organic radical-activating enzymes family.</text>
</comment>
<protein>
    <recommendedName>
        <fullName evidence="3 10">Pyruvate formate-lyase-activating enzyme</fullName>
        <ecNumber evidence="10">1.97.1.4</ecNumber>
    </recommendedName>
</protein>
<keyword evidence="7 10" id="KW-0560">Oxidoreductase</keyword>
<dbReference type="Pfam" id="PF13353">
    <property type="entry name" value="Fer4_12"/>
    <property type="match status" value="1"/>
</dbReference>
<dbReference type="GO" id="GO:0016829">
    <property type="term" value="F:lyase activity"/>
    <property type="evidence" value="ECO:0007669"/>
    <property type="project" value="UniProtKB-KW"/>
</dbReference>
<keyword evidence="9 10" id="KW-0411">Iron-sulfur</keyword>
<dbReference type="NCBIfam" id="TIGR02493">
    <property type="entry name" value="PFLA"/>
    <property type="match status" value="1"/>
</dbReference>
<dbReference type="PANTHER" id="PTHR30352:SF5">
    <property type="entry name" value="PYRUVATE FORMATE-LYASE 1-ACTIVATING ENZYME"/>
    <property type="match status" value="1"/>
</dbReference>
<comment type="catalytic activity">
    <reaction evidence="10">
        <text>glycyl-[formate C-acetyltransferase] + reduced [flavodoxin] + S-adenosyl-L-methionine = glycin-2-yl radical-[formate C-acetyltransferase] + semiquinone [flavodoxin] + 5'-deoxyadenosine + L-methionine + H(+)</text>
        <dbReference type="Rhea" id="RHEA:19225"/>
        <dbReference type="Rhea" id="RHEA-COMP:10622"/>
        <dbReference type="Rhea" id="RHEA-COMP:12190"/>
        <dbReference type="Rhea" id="RHEA-COMP:12191"/>
        <dbReference type="Rhea" id="RHEA-COMP:14480"/>
        <dbReference type="ChEBI" id="CHEBI:15378"/>
        <dbReference type="ChEBI" id="CHEBI:17319"/>
        <dbReference type="ChEBI" id="CHEBI:29947"/>
        <dbReference type="ChEBI" id="CHEBI:32722"/>
        <dbReference type="ChEBI" id="CHEBI:57618"/>
        <dbReference type="ChEBI" id="CHEBI:57844"/>
        <dbReference type="ChEBI" id="CHEBI:59789"/>
        <dbReference type="ChEBI" id="CHEBI:140311"/>
        <dbReference type="EC" id="1.97.1.4"/>
    </reaction>
</comment>
<gene>
    <name evidence="12" type="primary">pflA</name>
    <name evidence="12" type="ORF">IAB73_02805</name>
</gene>
<feature type="domain" description="Radical SAM core" evidence="11">
    <location>
        <begin position="14"/>
        <end position="226"/>
    </location>
</feature>
<evidence type="ECO:0000259" key="11">
    <source>
        <dbReference type="PROSITE" id="PS51918"/>
    </source>
</evidence>
<dbReference type="PANTHER" id="PTHR30352">
    <property type="entry name" value="PYRUVATE FORMATE-LYASE-ACTIVATING ENZYME"/>
    <property type="match status" value="1"/>
</dbReference>
<comment type="subcellular location">
    <subcellularLocation>
        <location evidence="10">Cytoplasm</location>
    </subcellularLocation>
</comment>
<dbReference type="InterPro" id="IPR012838">
    <property type="entry name" value="PFL1_activating"/>
</dbReference>
<evidence type="ECO:0000256" key="2">
    <source>
        <dbReference type="ARBA" id="ARBA00009777"/>
    </source>
</evidence>
<keyword evidence="12" id="KW-0456">Lyase</keyword>
<dbReference type="InterPro" id="IPR007197">
    <property type="entry name" value="rSAM"/>
</dbReference>
<reference evidence="12" key="1">
    <citation type="submission" date="2020-10" db="EMBL/GenBank/DDBJ databases">
        <authorList>
            <person name="Gilroy R."/>
        </authorList>
    </citation>
    <scope>NUCLEOTIDE SEQUENCE</scope>
    <source>
        <strain evidence="12">ChiSxjej2B14-6234</strain>
    </source>
</reference>
<sequence>MRGRIHSIQSFSTLDGPGIRFVIFLQGCPLRCACCHNPDTWDPAGGTETDDGALLERVLRCRDYFGAEGGLTVSGGEPLLQSAFVRALFQRCRAEGIHTALDTSGCIVTDEALSVLDATDLCLLDHKMPTDALYRRHVGCPIAGPERFLRELDARGIDTWLRRVVIPTVTDDPDDLRALYALGERTRCVRKVELLPFRKLCQAKYDAMGIPFPFGGLPECGALPKL</sequence>